<dbReference type="Proteomes" id="UP000008888">
    <property type="component" value="Chromosome"/>
</dbReference>
<keyword evidence="4" id="KW-1185">Reference proteome</keyword>
<sequence length="194" mass="20553">MKTTPSKTILLTVLLQANFAALAEQSYLPAEYQPNTIYTETDTKPASGDTEPSVIVEQQQAAVPTSAAASKQPVPGKHEPVADPIKAVAAPKPDTAAIGKQTTPADTSTAPYLLLLLAAAALGFFRFSRSGQHRSSAGAAHSLPATTTGVERYIAMQGNEKTGVEKYLARQPERSPITGVSKYLAKQAIKSNRY</sequence>
<keyword evidence="2" id="KW-0732">Signal</keyword>
<dbReference type="KEGG" id="mmt:Metme_4315"/>
<evidence type="ECO:0000256" key="2">
    <source>
        <dbReference type="SAM" id="SignalP"/>
    </source>
</evidence>
<feature type="compositionally biased region" description="Polar residues" evidence="1">
    <location>
        <begin position="59"/>
        <end position="69"/>
    </location>
</feature>
<dbReference type="HOGENOM" id="CLU_1401048_0_0_6"/>
<dbReference type="EMBL" id="CP002738">
    <property type="protein sequence ID" value="AEG02664.1"/>
    <property type="molecule type" value="Genomic_DNA"/>
</dbReference>
<evidence type="ECO:0000256" key="1">
    <source>
        <dbReference type="SAM" id="MobiDB-lite"/>
    </source>
</evidence>
<accession>G0A305</accession>
<proteinExistence type="predicted"/>
<dbReference type="OrthoDB" id="10019016at2"/>
<reference evidence="3 4" key="1">
    <citation type="journal article" date="2011" name="J. Bacteriol.">
        <title>Complete Genome Sequence of the Aerobic Marine Methanotroph Methylomonas methanica MC09.</title>
        <authorList>
            <person name="Boden R."/>
            <person name="Cunliffe M."/>
            <person name="Scanlan J."/>
            <person name="Moussard H."/>
            <person name="Kits K.D."/>
            <person name="Klotz M.G."/>
            <person name="Jetten M.S."/>
            <person name="Vuilleumier S."/>
            <person name="Han J."/>
            <person name="Peters L."/>
            <person name="Mikhailova N."/>
            <person name="Teshima H."/>
            <person name="Tapia R."/>
            <person name="Kyrpides N."/>
            <person name="Ivanova N."/>
            <person name="Pagani I."/>
            <person name="Cheng J.F."/>
            <person name="Goodwin L."/>
            <person name="Han C."/>
            <person name="Hauser L."/>
            <person name="Land M.L."/>
            <person name="Lapidus A."/>
            <person name="Lucas S."/>
            <person name="Pitluck S."/>
            <person name="Woyke T."/>
            <person name="Stein L."/>
            <person name="Murrell J.C."/>
        </authorList>
    </citation>
    <scope>NUCLEOTIDE SEQUENCE [LARGE SCALE GENOMIC DNA]</scope>
    <source>
        <strain evidence="3 4">MC09</strain>
    </source>
</reference>
<evidence type="ECO:0000313" key="4">
    <source>
        <dbReference type="Proteomes" id="UP000008888"/>
    </source>
</evidence>
<feature type="chain" id="PRO_5003396491" evidence="2">
    <location>
        <begin position="24"/>
        <end position="194"/>
    </location>
</feature>
<dbReference type="STRING" id="857087.Metme_4315"/>
<dbReference type="RefSeq" id="WP_013820878.1">
    <property type="nucleotide sequence ID" value="NC_015572.1"/>
</dbReference>
<gene>
    <name evidence="3" type="ordered locus">Metme_4315</name>
</gene>
<reference evidence="4" key="3">
    <citation type="submission" date="2011-05" db="EMBL/GenBank/DDBJ databases">
        <title>Complete sequence of Methylomonas methanica MC09.</title>
        <authorList>
            <consortium name="US DOE Joint Genome Institute"/>
            <person name="Lucas S."/>
            <person name="Han J."/>
            <person name="Lapidus A."/>
            <person name="Cheng J.-F."/>
            <person name="Goodwin L."/>
            <person name="Pitluck S."/>
            <person name="Peters L."/>
            <person name="Mikhailova N."/>
            <person name="Teshima H."/>
            <person name="Han C."/>
            <person name="Tapia R."/>
            <person name="Land M."/>
            <person name="Hauser L."/>
            <person name="Kyrpides N."/>
            <person name="Ivanova N."/>
            <person name="Pagani I."/>
            <person name="Stein L."/>
            <person name="Woyke T."/>
        </authorList>
    </citation>
    <scope>NUCLEOTIDE SEQUENCE [LARGE SCALE GENOMIC DNA]</scope>
    <source>
        <strain evidence="4">MC09</strain>
    </source>
</reference>
<organism evidence="3 4">
    <name type="scientific">Methylomonas methanica (strain DSM 25384 / MC09)</name>
    <dbReference type="NCBI Taxonomy" id="857087"/>
    <lineage>
        <taxon>Bacteria</taxon>
        <taxon>Pseudomonadati</taxon>
        <taxon>Pseudomonadota</taxon>
        <taxon>Gammaproteobacteria</taxon>
        <taxon>Methylococcales</taxon>
        <taxon>Methylococcaceae</taxon>
        <taxon>Methylomonas</taxon>
    </lineage>
</organism>
<evidence type="ECO:0000313" key="3">
    <source>
        <dbReference type="EMBL" id="AEG02664.1"/>
    </source>
</evidence>
<feature type="signal peptide" evidence="2">
    <location>
        <begin position="1"/>
        <end position="23"/>
    </location>
</feature>
<dbReference type="AlphaFoldDB" id="G0A305"/>
<protein>
    <submittedName>
        <fullName evidence="3">Uncharacterized protein</fullName>
    </submittedName>
</protein>
<feature type="region of interest" description="Disordered" evidence="1">
    <location>
        <begin position="59"/>
        <end position="79"/>
    </location>
</feature>
<name>G0A305_METMM</name>
<reference key="2">
    <citation type="submission" date="2011-05" db="EMBL/GenBank/DDBJ databases">
        <title>Complete genome sequence of the aerobic marine methanotroph Methylomonas methanica MC09.</title>
        <authorList>
            <person name="Boden R."/>
            <person name="Cunliffe M."/>
            <person name="Scanlan J."/>
            <person name="Moussard H."/>
            <person name="Kits K.D."/>
            <person name="Klotz M."/>
            <person name="Jetten M."/>
            <person name="Vuilleumier S."/>
            <person name="Han J."/>
            <person name="Peters L."/>
            <person name="Mikhailova N."/>
            <person name="Teshima H."/>
            <person name="Tapia R."/>
            <person name="Kyrpides N."/>
            <person name="Ivanova N."/>
            <person name="Pagani I."/>
            <person name="Cheng J.-F."/>
            <person name="Goodwin L."/>
            <person name="Han C."/>
            <person name="Hauser L."/>
            <person name="Land M."/>
            <person name="Lapidus A."/>
            <person name="Lucas S."/>
            <person name="Pitluck S."/>
            <person name="Woyke T."/>
            <person name="Stein L.Y."/>
            <person name="Murrell C."/>
        </authorList>
    </citation>
    <scope>NUCLEOTIDE SEQUENCE</scope>
    <source>
        <strain>MC09</strain>
    </source>
</reference>